<keyword evidence="2" id="KW-1185">Reference proteome</keyword>
<gene>
    <name evidence="1" type="ORF">E7V67_010020</name>
</gene>
<dbReference type="Gene3D" id="1.10.4000.10">
    <property type="entry name" value="Flagellar transcriptional activator FlhD"/>
    <property type="match status" value="1"/>
</dbReference>
<evidence type="ECO:0000313" key="2">
    <source>
        <dbReference type="Proteomes" id="UP000321323"/>
    </source>
</evidence>
<sequence length="112" mass="12328">MDNQLNLTNVQYVNFNLLMAIHANVQRDPISAAYQFHLSRSQTEKLESLSLEGLELLATAMHAECLFAPRANLDRLLDAPPGLSIALAAVSSQIRGDSAVARVERRINRASI</sequence>
<reference evidence="1 2" key="1">
    <citation type="journal article" date="2019" name="Int. J. Syst. Evol. Microbiol.">
        <title>The Draft Whole-Genome Sequence of the Antibiotic Producer Empedobacter haloabium ATCC 31962 Provides Indications for Its Taxonomic Reclassification.</title>
        <authorList>
            <person name="Miess H."/>
            <person name="Arlt P."/>
            <person name="Apel A.K."/>
            <person name="Weber T."/>
            <person name="Nieselt K."/>
            <person name="Hanssen F."/>
            <person name="Czemmel S."/>
            <person name="Nahnsen S."/>
            <person name="Gross H."/>
        </authorList>
    </citation>
    <scope>NUCLEOTIDE SEQUENCE [LARGE SCALE GENOMIC DNA]</scope>
    <source>
        <strain evidence="1 2">ATCC 31962</strain>
    </source>
</reference>
<proteinExistence type="predicted"/>
<evidence type="ECO:0008006" key="3">
    <source>
        <dbReference type="Google" id="ProtNLM"/>
    </source>
</evidence>
<organism evidence="1 2">
    <name type="scientific">[Empedobacter] haloabium</name>
    <dbReference type="NCBI Taxonomy" id="592317"/>
    <lineage>
        <taxon>Bacteria</taxon>
        <taxon>Pseudomonadati</taxon>
        <taxon>Pseudomonadota</taxon>
        <taxon>Betaproteobacteria</taxon>
        <taxon>Burkholderiales</taxon>
        <taxon>Oxalobacteraceae</taxon>
        <taxon>Telluria group</taxon>
        <taxon>Telluria group incertae sedis</taxon>
    </lineage>
</organism>
<accession>A0ABZ1URR5</accession>
<protein>
    <recommendedName>
        <fullName evidence="3">Transcriptional regulator</fullName>
    </recommendedName>
</protein>
<evidence type="ECO:0000313" key="1">
    <source>
        <dbReference type="EMBL" id="WUR15414.1"/>
    </source>
</evidence>
<dbReference type="Proteomes" id="UP000321323">
    <property type="component" value="Chromosome"/>
</dbReference>
<name>A0ABZ1URR5_9BURK</name>
<dbReference type="InterPro" id="IPR036194">
    <property type="entry name" value="FlhD_sf"/>
</dbReference>
<dbReference type="EMBL" id="CP136508">
    <property type="protein sequence ID" value="WUR15414.1"/>
    <property type="molecule type" value="Genomic_DNA"/>
</dbReference>